<keyword evidence="4" id="KW-1185">Reference proteome</keyword>
<feature type="transmembrane region" description="Helical" evidence="1">
    <location>
        <begin position="109"/>
        <end position="131"/>
    </location>
</feature>
<feature type="domain" description="CAAX prenyl protease 2/Lysostaphin resistance protein A-like" evidence="2">
    <location>
        <begin position="154"/>
        <end position="240"/>
    </location>
</feature>
<comment type="caution">
    <text evidence="3">The sequence shown here is derived from an EMBL/GenBank/DDBJ whole genome shotgun (WGS) entry which is preliminary data.</text>
</comment>
<dbReference type="PANTHER" id="PTHR43592">
    <property type="entry name" value="CAAX AMINO TERMINAL PROTEASE"/>
    <property type="match status" value="1"/>
</dbReference>
<evidence type="ECO:0000259" key="2">
    <source>
        <dbReference type="Pfam" id="PF02517"/>
    </source>
</evidence>
<dbReference type="Pfam" id="PF02517">
    <property type="entry name" value="Rce1-like"/>
    <property type="match status" value="1"/>
</dbReference>
<accession>A0ABQ3I6K3</accession>
<evidence type="ECO:0000256" key="1">
    <source>
        <dbReference type="SAM" id="Phobius"/>
    </source>
</evidence>
<dbReference type="PANTHER" id="PTHR43592:SF15">
    <property type="entry name" value="CAAX AMINO TERMINAL PROTEASE FAMILY PROTEIN"/>
    <property type="match status" value="1"/>
</dbReference>
<protein>
    <recommendedName>
        <fullName evidence="2">CAAX prenyl protease 2/Lysostaphin resistance protein A-like domain-containing protein</fullName>
    </recommendedName>
</protein>
<feature type="transmembrane region" description="Helical" evidence="1">
    <location>
        <begin position="81"/>
        <end position="97"/>
    </location>
</feature>
<proteinExistence type="predicted"/>
<keyword evidence="1" id="KW-1133">Transmembrane helix</keyword>
<organism evidence="3 4">
    <name type="scientific">Roseivirga thermotolerans</name>
    <dbReference type="NCBI Taxonomy" id="1758176"/>
    <lineage>
        <taxon>Bacteria</taxon>
        <taxon>Pseudomonadati</taxon>
        <taxon>Bacteroidota</taxon>
        <taxon>Cytophagia</taxon>
        <taxon>Cytophagales</taxon>
        <taxon>Roseivirgaceae</taxon>
        <taxon>Roseivirga</taxon>
    </lineage>
</organism>
<dbReference type="InterPro" id="IPR003675">
    <property type="entry name" value="Rce1/LyrA-like_dom"/>
</dbReference>
<evidence type="ECO:0000313" key="4">
    <source>
        <dbReference type="Proteomes" id="UP000658258"/>
    </source>
</evidence>
<sequence length="255" mass="28975">MTNGAPIGPLLTCQHCGAEHFNDFRFCGHCGQKKEIEDSQRSPLESKELRIIIWYVSSLLLILVVYQTTSILDQWQEDFEFVEILLIAQTLLFAYLSGKKALKLGFKPIDPGVIGLVLICAVPAAVLVHYFADFINFNLLGIEWDFPQYTIYGFAYAFLFVAVVPAIFEEMAFRGFFFTHMKAMAGTQAALVVTSIVFGISHLSVISLLWLIPLGYVFGWLRQRYGTIVYGMLAHFTYNLTIVVLEYMQYNLESF</sequence>
<feature type="transmembrane region" description="Helical" evidence="1">
    <location>
        <begin position="189"/>
        <end position="216"/>
    </location>
</feature>
<reference evidence="4" key="1">
    <citation type="journal article" date="2019" name="Int. J. Syst. Evol. Microbiol.">
        <title>The Global Catalogue of Microorganisms (GCM) 10K type strain sequencing project: providing services to taxonomists for standard genome sequencing and annotation.</title>
        <authorList>
            <consortium name="The Broad Institute Genomics Platform"/>
            <consortium name="The Broad Institute Genome Sequencing Center for Infectious Disease"/>
            <person name="Wu L."/>
            <person name="Ma J."/>
        </authorList>
    </citation>
    <scope>NUCLEOTIDE SEQUENCE [LARGE SCALE GENOMIC DNA]</scope>
    <source>
        <strain evidence="4">CGMCC 1.15111</strain>
    </source>
</reference>
<feature type="transmembrane region" description="Helical" evidence="1">
    <location>
        <begin position="228"/>
        <end position="248"/>
    </location>
</feature>
<feature type="transmembrane region" description="Helical" evidence="1">
    <location>
        <begin position="151"/>
        <end position="168"/>
    </location>
</feature>
<keyword evidence="1" id="KW-0812">Transmembrane</keyword>
<dbReference type="EMBL" id="BNAG01000003">
    <property type="protein sequence ID" value="GHE67233.1"/>
    <property type="molecule type" value="Genomic_DNA"/>
</dbReference>
<keyword evidence="1" id="KW-0472">Membrane</keyword>
<name>A0ABQ3I6K3_9BACT</name>
<feature type="transmembrane region" description="Helical" evidence="1">
    <location>
        <begin position="51"/>
        <end position="69"/>
    </location>
</feature>
<evidence type="ECO:0000313" key="3">
    <source>
        <dbReference type="EMBL" id="GHE67233.1"/>
    </source>
</evidence>
<dbReference type="RefSeq" id="WP_189630443.1">
    <property type="nucleotide sequence ID" value="NZ_BNAG01000003.1"/>
</dbReference>
<dbReference type="Proteomes" id="UP000658258">
    <property type="component" value="Unassembled WGS sequence"/>
</dbReference>
<gene>
    <name evidence="3" type="ORF">GCM10011340_23410</name>
</gene>